<comment type="caution">
    <text evidence="7">The sequence shown here is derived from an EMBL/GenBank/DDBJ whole genome shotgun (WGS) entry which is preliminary data.</text>
</comment>
<dbReference type="GO" id="GO:0009024">
    <property type="term" value="F:tagatose-6-phosphate kinase activity"/>
    <property type="evidence" value="ECO:0007669"/>
    <property type="project" value="InterPro"/>
</dbReference>
<evidence type="ECO:0000313" key="7">
    <source>
        <dbReference type="EMBL" id="NBI07195.1"/>
    </source>
</evidence>
<dbReference type="OrthoDB" id="106309at2"/>
<evidence type="ECO:0000256" key="4">
    <source>
        <dbReference type="ARBA" id="ARBA00022736"/>
    </source>
</evidence>
<keyword evidence="4 6" id="KW-0423">Lactose metabolism</keyword>
<keyword evidence="8" id="KW-1185">Reference proteome</keyword>
<dbReference type="InterPro" id="IPR005927">
    <property type="entry name" value="Tag_1.6-dipho_adolase"/>
</dbReference>
<comment type="catalytic activity">
    <reaction evidence="1 6">
        <text>D-tagatofuranose 1,6-bisphosphate = D-glyceraldehyde 3-phosphate + dihydroxyacetone phosphate</text>
        <dbReference type="Rhea" id="RHEA:22948"/>
        <dbReference type="ChEBI" id="CHEBI:57642"/>
        <dbReference type="ChEBI" id="CHEBI:58694"/>
        <dbReference type="ChEBI" id="CHEBI:59776"/>
        <dbReference type="EC" id="4.1.2.40"/>
    </reaction>
</comment>
<evidence type="ECO:0000256" key="1">
    <source>
        <dbReference type="ARBA" id="ARBA00000567"/>
    </source>
</evidence>
<gene>
    <name evidence="6" type="primary">lacD</name>
    <name evidence="7" type="ORF">D3Z33_10055</name>
</gene>
<dbReference type="InterPro" id="IPR050552">
    <property type="entry name" value="LacD_aldolase"/>
</dbReference>
<dbReference type="InterPro" id="IPR013785">
    <property type="entry name" value="Aldolase_TIM"/>
</dbReference>
<dbReference type="HAMAP" id="MF_00734">
    <property type="entry name" value="LacD"/>
    <property type="match status" value="1"/>
</dbReference>
<dbReference type="EMBL" id="QXXA01000010">
    <property type="protein sequence ID" value="NBI07195.1"/>
    <property type="molecule type" value="Genomic_DNA"/>
</dbReference>
<dbReference type="PANTHER" id="PTHR39340:SF1">
    <property type="entry name" value="SULFOFRUCTOSEPHOSPHATE ALDOLASE"/>
    <property type="match status" value="1"/>
</dbReference>
<dbReference type="AlphaFoldDB" id="A0A845QXI4"/>
<dbReference type="GO" id="GO:2001059">
    <property type="term" value="P:D-tagatose 6-phosphate catabolic process"/>
    <property type="evidence" value="ECO:0007669"/>
    <property type="project" value="UniProtKB-UniRule"/>
</dbReference>
<dbReference type="EC" id="4.1.2.40" evidence="6"/>
<organism evidence="7 8">
    <name type="scientific">Senegalia massiliensis</name>
    <dbReference type="NCBI Taxonomy" id="1720316"/>
    <lineage>
        <taxon>Bacteria</taxon>
        <taxon>Bacillati</taxon>
        <taxon>Bacillota</taxon>
        <taxon>Clostridia</taxon>
        <taxon>Eubacteriales</taxon>
        <taxon>Clostridiaceae</taxon>
        <taxon>Senegalia</taxon>
    </lineage>
</organism>
<dbReference type="SUPFAM" id="SSF51569">
    <property type="entry name" value="Aldolase"/>
    <property type="match status" value="1"/>
</dbReference>
<dbReference type="InterPro" id="IPR002915">
    <property type="entry name" value="DeoC/FbaB/LacD_aldolase"/>
</dbReference>
<comment type="pathway">
    <text evidence="2 6">Carbohydrate metabolism; D-tagatose 6-phosphate degradation; D-glyceraldehyde 3-phosphate and glycerone phosphate from D-tagatose 6-phosphate: step 2/2.</text>
</comment>
<evidence type="ECO:0000256" key="6">
    <source>
        <dbReference type="HAMAP-Rule" id="MF_00734"/>
    </source>
</evidence>
<dbReference type="Gene3D" id="3.20.20.70">
    <property type="entry name" value="Aldolase class I"/>
    <property type="match status" value="1"/>
</dbReference>
<evidence type="ECO:0000313" key="8">
    <source>
        <dbReference type="Proteomes" id="UP000467132"/>
    </source>
</evidence>
<evidence type="ECO:0000256" key="2">
    <source>
        <dbReference type="ARBA" id="ARBA00005191"/>
    </source>
</evidence>
<dbReference type="GO" id="GO:0061595">
    <property type="term" value="F:6-deoxy-6-sulfofructose-1-phosphate aldolase activity"/>
    <property type="evidence" value="ECO:0007669"/>
    <property type="project" value="TreeGrafter"/>
</dbReference>
<dbReference type="NCBIfam" id="NF009065">
    <property type="entry name" value="PRK12399.1"/>
    <property type="match status" value="1"/>
</dbReference>
<sequence>MSNLTKNKKNYLKKLTTNSGIINALAIDQRGSLKKMLGKTGGNVEQTIKKFKKSVSKELTPYASAILLDPEYGWDAVDTKDNKTGLLMAYEETGYDASEEGRLPDLLPNYSVKRLKENGVDAIKILLYYDKDEGEHINDIKKAFVERVGSECIGEDIPFFLEIVTYDKYIKDVKGTEYAKIKPEKVIESMREFSNERYNVDVLKVEVPVNMNFVEGYSDSEYVHTKQEAKEYFKAQSEATNLPFIFLSAGVTIDLFKKTLILAGESGSKFNGVLCGRATWKDSVEIFTDQGEEQAKIWLQTTGKINVVDLDTILKNHATPIADLM</sequence>
<reference evidence="7 8" key="1">
    <citation type="submission" date="2018-08" db="EMBL/GenBank/DDBJ databases">
        <title>Murine metabolic-syndrome-specific gut microbial biobank.</title>
        <authorList>
            <person name="Liu C."/>
        </authorList>
    </citation>
    <scope>NUCLEOTIDE SEQUENCE [LARGE SCALE GENOMIC DNA]</scope>
    <source>
        <strain evidence="7 8">583</strain>
    </source>
</reference>
<dbReference type="RefSeq" id="WP_160197657.1">
    <property type="nucleotide sequence ID" value="NZ_QXXA01000010.1"/>
</dbReference>
<comment type="similarity">
    <text evidence="3 6">Belongs to the aldolase LacD family.</text>
</comment>
<dbReference type="GO" id="GO:0019512">
    <property type="term" value="P:lactose catabolic process via tagatose-6-phosphate"/>
    <property type="evidence" value="ECO:0007669"/>
    <property type="project" value="InterPro"/>
</dbReference>
<name>A0A845QXI4_9CLOT</name>
<dbReference type="GO" id="GO:1902777">
    <property type="term" value="P:6-sulfoquinovose(1-) catabolic process"/>
    <property type="evidence" value="ECO:0007669"/>
    <property type="project" value="TreeGrafter"/>
</dbReference>
<evidence type="ECO:0000256" key="3">
    <source>
        <dbReference type="ARBA" id="ARBA00008679"/>
    </source>
</evidence>
<keyword evidence="5 6" id="KW-0456">Lyase</keyword>
<dbReference type="GO" id="GO:0009025">
    <property type="term" value="F:tagatose-bisphosphate aldolase activity"/>
    <property type="evidence" value="ECO:0007669"/>
    <property type="project" value="UniProtKB-UniRule"/>
</dbReference>
<dbReference type="NCBIfam" id="NF009498">
    <property type="entry name" value="PRK12858.1"/>
    <property type="match status" value="1"/>
</dbReference>
<dbReference type="SMART" id="SM01133">
    <property type="entry name" value="DeoC"/>
    <property type="match status" value="1"/>
</dbReference>
<dbReference type="UniPathway" id="UPA00704">
    <property type="reaction ID" value="UER00716"/>
</dbReference>
<protein>
    <recommendedName>
        <fullName evidence="6">Tagatose 1,6-diphosphate aldolase</fullName>
        <ecNumber evidence="6">4.1.2.40</ecNumber>
    </recommendedName>
    <alternativeName>
        <fullName evidence="6">D-tagatose-1,6-bisphosphate aldolase</fullName>
    </alternativeName>
    <alternativeName>
        <fullName evidence="6">Tagatose-bisphosphate aldolase</fullName>
    </alternativeName>
</protein>
<proteinExistence type="inferred from homology"/>
<dbReference type="PANTHER" id="PTHR39340">
    <property type="entry name" value="SULFOFRUCTOSEPHOSPHATE ALDOLASE"/>
    <property type="match status" value="1"/>
</dbReference>
<evidence type="ECO:0000256" key="5">
    <source>
        <dbReference type="ARBA" id="ARBA00023239"/>
    </source>
</evidence>
<dbReference type="Proteomes" id="UP000467132">
    <property type="component" value="Unassembled WGS sequence"/>
</dbReference>
<accession>A0A845QXI4</accession>
<dbReference type="Pfam" id="PF01791">
    <property type="entry name" value="DeoC"/>
    <property type="match status" value="1"/>
</dbReference>